<feature type="region of interest" description="Disordered" evidence="3">
    <location>
        <begin position="482"/>
        <end position="590"/>
    </location>
</feature>
<reference evidence="6" key="1">
    <citation type="journal article" date="2021" name="Nat. Commun.">
        <title>Genetic determinants of endophytism in the Arabidopsis root mycobiome.</title>
        <authorList>
            <person name="Mesny F."/>
            <person name="Miyauchi S."/>
            <person name="Thiergart T."/>
            <person name="Pickel B."/>
            <person name="Atanasova L."/>
            <person name="Karlsson M."/>
            <person name="Huettel B."/>
            <person name="Barry K.W."/>
            <person name="Haridas S."/>
            <person name="Chen C."/>
            <person name="Bauer D."/>
            <person name="Andreopoulos W."/>
            <person name="Pangilinan J."/>
            <person name="LaButti K."/>
            <person name="Riley R."/>
            <person name="Lipzen A."/>
            <person name="Clum A."/>
            <person name="Drula E."/>
            <person name="Henrissat B."/>
            <person name="Kohler A."/>
            <person name="Grigoriev I.V."/>
            <person name="Martin F.M."/>
            <person name="Hacquard S."/>
        </authorList>
    </citation>
    <scope>NUCLEOTIDE SEQUENCE</scope>
    <source>
        <strain evidence="6">MPI-CAGE-CH-0230</strain>
    </source>
</reference>
<keyword evidence="1 2" id="KW-0728">SH3 domain</keyword>
<keyword evidence="4" id="KW-1133">Transmembrane helix</keyword>
<feature type="transmembrane region" description="Helical" evidence="4">
    <location>
        <begin position="178"/>
        <end position="199"/>
    </location>
</feature>
<evidence type="ECO:0000256" key="4">
    <source>
        <dbReference type="SAM" id="Phobius"/>
    </source>
</evidence>
<feature type="compositionally biased region" description="Low complexity" evidence="3">
    <location>
        <begin position="405"/>
        <end position="426"/>
    </location>
</feature>
<evidence type="ECO:0000256" key="1">
    <source>
        <dbReference type="ARBA" id="ARBA00022443"/>
    </source>
</evidence>
<dbReference type="GeneID" id="70177637"/>
<keyword evidence="4" id="KW-0812">Transmembrane</keyword>
<feature type="domain" description="SH3" evidence="5">
    <location>
        <begin position="426"/>
        <end position="487"/>
    </location>
</feature>
<dbReference type="AlphaFoldDB" id="A0A9P8YAB6"/>
<feature type="compositionally biased region" description="Pro residues" evidence="3">
    <location>
        <begin position="489"/>
        <end position="502"/>
    </location>
</feature>
<organism evidence="6 7">
    <name type="scientific">Microdochium trichocladiopsis</name>
    <dbReference type="NCBI Taxonomy" id="1682393"/>
    <lineage>
        <taxon>Eukaryota</taxon>
        <taxon>Fungi</taxon>
        <taxon>Dikarya</taxon>
        <taxon>Ascomycota</taxon>
        <taxon>Pezizomycotina</taxon>
        <taxon>Sordariomycetes</taxon>
        <taxon>Xylariomycetidae</taxon>
        <taxon>Xylariales</taxon>
        <taxon>Microdochiaceae</taxon>
        <taxon>Microdochium</taxon>
    </lineage>
</organism>
<gene>
    <name evidence="6" type="ORF">B0I36DRAFT_124329</name>
</gene>
<evidence type="ECO:0000313" key="6">
    <source>
        <dbReference type="EMBL" id="KAH7031575.1"/>
    </source>
</evidence>
<dbReference type="SMART" id="SM00326">
    <property type="entry name" value="SH3"/>
    <property type="match status" value="1"/>
</dbReference>
<dbReference type="RefSeq" id="XP_046013255.1">
    <property type="nucleotide sequence ID" value="XM_046148091.1"/>
</dbReference>
<feature type="compositionally biased region" description="Polar residues" evidence="3">
    <location>
        <begin position="66"/>
        <end position="82"/>
    </location>
</feature>
<dbReference type="InterPro" id="IPR001452">
    <property type="entry name" value="SH3_domain"/>
</dbReference>
<evidence type="ECO:0000313" key="7">
    <source>
        <dbReference type="Proteomes" id="UP000756346"/>
    </source>
</evidence>
<feature type="compositionally biased region" description="Basic and acidic residues" evidence="3">
    <location>
        <begin position="306"/>
        <end position="315"/>
    </location>
</feature>
<feature type="region of interest" description="Disordered" evidence="3">
    <location>
        <begin position="285"/>
        <end position="315"/>
    </location>
</feature>
<protein>
    <recommendedName>
        <fullName evidence="5">SH3 domain-containing protein</fullName>
    </recommendedName>
</protein>
<name>A0A9P8YAB6_9PEZI</name>
<feature type="region of interest" description="Disordered" evidence="3">
    <location>
        <begin position="363"/>
        <end position="426"/>
    </location>
</feature>
<dbReference type="SUPFAM" id="SSF50044">
    <property type="entry name" value="SH3-domain"/>
    <property type="match status" value="1"/>
</dbReference>
<feature type="region of interest" description="Disordered" evidence="3">
    <location>
        <begin position="147"/>
        <end position="168"/>
    </location>
</feature>
<keyword evidence="7" id="KW-1185">Reference proteome</keyword>
<accession>A0A9P8YAB6</accession>
<dbReference type="Gene3D" id="2.30.30.40">
    <property type="entry name" value="SH3 Domains"/>
    <property type="match status" value="1"/>
</dbReference>
<keyword evidence="4" id="KW-0472">Membrane</keyword>
<dbReference type="OrthoDB" id="5340910at2759"/>
<dbReference type="EMBL" id="JAGTJQ010000005">
    <property type="protein sequence ID" value="KAH7031575.1"/>
    <property type="molecule type" value="Genomic_DNA"/>
</dbReference>
<dbReference type="PROSITE" id="PS50002">
    <property type="entry name" value="SH3"/>
    <property type="match status" value="1"/>
</dbReference>
<feature type="compositionally biased region" description="Low complexity" evidence="3">
    <location>
        <begin position="517"/>
        <end position="526"/>
    </location>
</feature>
<dbReference type="InterPro" id="IPR036028">
    <property type="entry name" value="SH3-like_dom_sf"/>
</dbReference>
<feature type="compositionally biased region" description="Low complexity" evidence="3">
    <location>
        <begin position="147"/>
        <end position="159"/>
    </location>
</feature>
<sequence>MVHIPRHERLHQRRNALAAVNDNAEGHQLQARATVVVTQFVTQQPPEGAQVIGWTTVTANGPPPANVQTSTPKPNNAQNPQTKSQGFAAAADAGSTIAMVGPAVSNPESLVPTKTAGLDSTLALATNLPSTTPAVFGGASNGVVGSTATTSAHATPSTSNVTNSEAATSNETSAGAKAGIAFGVLGGLLALGLLIFLIINKRKKKQNEQQQQQQQQQADNEKSGGQYGRRPISGASLASMNSTFTSRTSPNAPQLSLRPVTEFMPTFAERRSSKGAHLALTVSPDANNEKAAGGSLWERPGTNHSHGHENPFDDRHAPRAVTPTGAMPSPNPFDAPENVVGVATSSYSPPRATAAAPVAAGAGLARKASTRQEAPPPLDLTRPFAQGGPIPPSPAGTEFSMHSVGPGQSPGPSQSAAAIAADGGPAGSAVHRVQLDFAPSLEDELEVRAGQLVRMLHEYDDGWALCIKLDRSVQGVVPRTCLSTRPVKPRPAPGPRPGPPVNPNGQRGPRGPPGPGQRPMTPQGRPMTPQGGPGYGRPESPAMRQMRPQSPAHGRPMSPNGMAPRNGPPGVSPMNPQASVGRKPVPGQAY</sequence>
<evidence type="ECO:0000256" key="2">
    <source>
        <dbReference type="PROSITE-ProRule" id="PRU00192"/>
    </source>
</evidence>
<evidence type="ECO:0000259" key="5">
    <source>
        <dbReference type="PROSITE" id="PS50002"/>
    </source>
</evidence>
<feature type="region of interest" description="Disordered" evidence="3">
    <location>
        <begin position="207"/>
        <end position="234"/>
    </location>
</feature>
<dbReference type="Pfam" id="PF14604">
    <property type="entry name" value="SH3_9"/>
    <property type="match status" value="1"/>
</dbReference>
<comment type="caution">
    <text evidence="6">The sequence shown here is derived from an EMBL/GenBank/DDBJ whole genome shotgun (WGS) entry which is preliminary data.</text>
</comment>
<feature type="region of interest" description="Disordered" evidence="3">
    <location>
        <begin position="58"/>
        <end position="82"/>
    </location>
</feature>
<dbReference type="Proteomes" id="UP000756346">
    <property type="component" value="Unassembled WGS sequence"/>
</dbReference>
<proteinExistence type="predicted"/>
<evidence type="ECO:0000256" key="3">
    <source>
        <dbReference type="SAM" id="MobiDB-lite"/>
    </source>
</evidence>